<dbReference type="AlphaFoldDB" id="A0A7J0GQA8"/>
<name>A0A7J0GQA8_9ERIC</name>
<sequence length="202" mass="22509">MSRERVNNAPRVLLIVALVVIIALNLPVHVNGASDDDEGQNNATNPAAVQLFSQLIFSEFSNLSRYVSADILKQLSFCINDVDAEWNSAFNFSSDLTFLTTCTQKTKGDDALLAWARGFPSSSSTVGAWDESRSHAPRYRWRVRARVTSGVVCVGFCGFILVIRSQWCYKTVDLEQFLIDPKEVLSEVGEAATGLWRTRRDI</sequence>
<keyword evidence="1" id="KW-0732">Signal</keyword>
<reference evidence="2 3" key="1">
    <citation type="submission" date="2019-07" db="EMBL/GenBank/DDBJ databases">
        <title>De Novo Assembly of kiwifruit Actinidia rufa.</title>
        <authorList>
            <person name="Sugita-Konishi S."/>
            <person name="Sato K."/>
            <person name="Mori E."/>
            <person name="Abe Y."/>
            <person name="Kisaki G."/>
            <person name="Hamano K."/>
            <person name="Suezawa K."/>
            <person name="Otani M."/>
            <person name="Fukuda T."/>
            <person name="Manabe T."/>
            <person name="Gomi K."/>
            <person name="Tabuchi M."/>
            <person name="Akimitsu K."/>
            <person name="Kataoka I."/>
        </authorList>
    </citation>
    <scope>NUCLEOTIDE SEQUENCE [LARGE SCALE GENOMIC DNA]</scope>
    <source>
        <strain evidence="3">cv. Fuchu</strain>
    </source>
</reference>
<dbReference type="OrthoDB" id="1746123at2759"/>
<evidence type="ECO:0000256" key="1">
    <source>
        <dbReference type="SAM" id="SignalP"/>
    </source>
</evidence>
<evidence type="ECO:0000313" key="3">
    <source>
        <dbReference type="Proteomes" id="UP000585474"/>
    </source>
</evidence>
<protein>
    <recommendedName>
        <fullName evidence="4">Transmembrane protein</fullName>
    </recommendedName>
</protein>
<comment type="caution">
    <text evidence="2">The sequence shown here is derived from an EMBL/GenBank/DDBJ whole genome shotgun (WGS) entry which is preliminary data.</text>
</comment>
<feature type="chain" id="PRO_5029780228" description="Transmembrane protein" evidence="1">
    <location>
        <begin position="33"/>
        <end position="202"/>
    </location>
</feature>
<accession>A0A7J0GQA8</accession>
<gene>
    <name evidence="2" type="ORF">Acr_23g0011990</name>
</gene>
<evidence type="ECO:0000313" key="2">
    <source>
        <dbReference type="EMBL" id="GFZ12814.1"/>
    </source>
</evidence>
<dbReference type="Proteomes" id="UP000585474">
    <property type="component" value="Unassembled WGS sequence"/>
</dbReference>
<organism evidence="2 3">
    <name type="scientific">Actinidia rufa</name>
    <dbReference type="NCBI Taxonomy" id="165716"/>
    <lineage>
        <taxon>Eukaryota</taxon>
        <taxon>Viridiplantae</taxon>
        <taxon>Streptophyta</taxon>
        <taxon>Embryophyta</taxon>
        <taxon>Tracheophyta</taxon>
        <taxon>Spermatophyta</taxon>
        <taxon>Magnoliopsida</taxon>
        <taxon>eudicotyledons</taxon>
        <taxon>Gunneridae</taxon>
        <taxon>Pentapetalae</taxon>
        <taxon>asterids</taxon>
        <taxon>Ericales</taxon>
        <taxon>Actinidiaceae</taxon>
        <taxon>Actinidia</taxon>
    </lineage>
</organism>
<proteinExistence type="predicted"/>
<dbReference type="EMBL" id="BJWL01000023">
    <property type="protein sequence ID" value="GFZ12814.1"/>
    <property type="molecule type" value="Genomic_DNA"/>
</dbReference>
<feature type="signal peptide" evidence="1">
    <location>
        <begin position="1"/>
        <end position="32"/>
    </location>
</feature>
<evidence type="ECO:0008006" key="4">
    <source>
        <dbReference type="Google" id="ProtNLM"/>
    </source>
</evidence>
<keyword evidence="3" id="KW-1185">Reference proteome</keyword>